<accession>A0ABT8VDH2</accession>
<dbReference type="Proteomes" id="UP001168883">
    <property type="component" value="Unassembled WGS sequence"/>
</dbReference>
<dbReference type="EMBL" id="JAUMKJ010000022">
    <property type="protein sequence ID" value="MDO3679038.1"/>
    <property type="molecule type" value="Genomic_DNA"/>
</dbReference>
<dbReference type="RefSeq" id="WP_302879249.1">
    <property type="nucleotide sequence ID" value="NZ_JAUMKJ010000022.1"/>
</dbReference>
<reference evidence="2" key="1">
    <citation type="submission" date="2023-07" db="EMBL/GenBank/DDBJ databases">
        <authorList>
            <person name="Aktuganov G."/>
            <person name="Boyko T."/>
            <person name="Delegan Y."/>
            <person name="Galimzianova N."/>
            <person name="Gilvanova E."/>
            <person name="Korobov V."/>
            <person name="Kuzmina L."/>
            <person name="Melentiev A."/>
            <person name="Milman P."/>
            <person name="Ryabova A."/>
            <person name="Stupak E."/>
            <person name="Yasakov T."/>
            <person name="Zharikova N."/>
            <person name="Zhurenko E."/>
        </authorList>
    </citation>
    <scope>NUCLEOTIDE SEQUENCE</scope>
    <source>
        <strain evidence="2">IB-739</strain>
    </source>
</reference>
<evidence type="ECO:0008006" key="4">
    <source>
        <dbReference type="Google" id="ProtNLM"/>
    </source>
</evidence>
<feature type="region of interest" description="Disordered" evidence="1">
    <location>
        <begin position="1"/>
        <end position="46"/>
    </location>
</feature>
<organism evidence="2 3">
    <name type="scientific">Paenibacillus ehimensis</name>
    <dbReference type="NCBI Taxonomy" id="79264"/>
    <lineage>
        <taxon>Bacteria</taxon>
        <taxon>Bacillati</taxon>
        <taxon>Bacillota</taxon>
        <taxon>Bacilli</taxon>
        <taxon>Bacillales</taxon>
        <taxon>Paenibacillaceae</taxon>
        <taxon>Paenibacillus</taxon>
    </lineage>
</organism>
<keyword evidence="3" id="KW-1185">Reference proteome</keyword>
<comment type="caution">
    <text evidence="2">The sequence shown here is derived from an EMBL/GenBank/DDBJ whole genome shotgun (WGS) entry which is preliminary data.</text>
</comment>
<proteinExistence type="predicted"/>
<protein>
    <recommendedName>
        <fullName evidence="4">Copper amine oxidase-like N-terminal domain-containing protein</fullName>
    </recommendedName>
</protein>
<name>A0ABT8VDH2_9BACL</name>
<evidence type="ECO:0000313" key="3">
    <source>
        <dbReference type="Proteomes" id="UP001168883"/>
    </source>
</evidence>
<gene>
    <name evidence="2" type="ORF">Q3C12_18685</name>
</gene>
<evidence type="ECO:0000256" key="1">
    <source>
        <dbReference type="SAM" id="MobiDB-lite"/>
    </source>
</evidence>
<feature type="compositionally biased region" description="Acidic residues" evidence="1">
    <location>
        <begin position="23"/>
        <end position="37"/>
    </location>
</feature>
<sequence>MDDGEYRYHRSQAKFLPPSDSENSGDTDAGLDLEEDSVSTNPSPQEAAAVDSIRVNLPLFDVIVNGHPINNYVTPFPVIEYKGIAYFPMTFHYAQALGLTASWDQAIGFSVSRTDDKGAKPYVEVGTPPSQLSAKLPQFNFFC</sequence>
<evidence type="ECO:0000313" key="2">
    <source>
        <dbReference type="EMBL" id="MDO3679038.1"/>
    </source>
</evidence>